<proteinExistence type="predicted"/>
<name>A0A2P2MXR5_RHIMU</name>
<dbReference type="AlphaFoldDB" id="A0A2P2MXR5"/>
<accession>A0A2P2MXR5</accession>
<evidence type="ECO:0000313" key="1">
    <source>
        <dbReference type="EMBL" id="MBX35020.1"/>
    </source>
</evidence>
<protein>
    <submittedName>
        <fullName evidence="1">Uncharacterized protein</fullName>
    </submittedName>
</protein>
<sequence>MITELTFIAILIYYQSTLRVCKTGFPVQTCTTSYLTQDTRIDHTAFNNRGKSSIITISNGKWPLIWRVQPLTALLQALEIPMRKLGPFPMETPSSQITRF</sequence>
<reference evidence="1" key="1">
    <citation type="submission" date="2018-02" db="EMBL/GenBank/DDBJ databases">
        <title>Rhizophora mucronata_Transcriptome.</title>
        <authorList>
            <person name="Meera S.P."/>
            <person name="Sreeshan A."/>
            <person name="Augustine A."/>
        </authorList>
    </citation>
    <scope>NUCLEOTIDE SEQUENCE</scope>
    <source>
        <tissue evidence="1">Leaf</tissue>
    </source>
</reference>
<dbReference type="EMBL" id="GGEC01054536">
    <property type="protein sequence ID" value="MBX35020.1"/>
    <property type="molecule type" value="Transcribed_RNA"/>
</dbReference>
<organism evidence="1">
    <name type="scientific">Rhizophora mucronata</name>
    <name type="common">Asiatic mangrove</name>
    <dbReference type="NCBI Taxonomy" id="61149"/>
    <lineage>
        <taxon>Eukaryota</taxon>
        <taxon>Viridiplantae</taxon>
        <taxon>Streptophyta</taxon>
        <taxon>Embryophyta</taxon>
        <taxon>Tracheophyta</taxon>
        <taxon>Spermatophyta</taxon>
        <taxon>Magnoliopsida</taxon>
        <taxon>eudicotyledons</taxon>
        <taxon>Gunneridae</taxon>
        <taxon>Pentapetalae</taxon>
        <taxon>rosids</taxon>
        <taxon>fabids</taxon>
        <taxon>Malpighiales</taxon>
        <taxon>Rhizophoraceae</taxon>
        <taxon>Rhizophora</taxon>
    </lineage>
</organism>